<dbReference type="InterPro" id="IPR009057">
    <property type="entry name" value="Homeodomain-like_sf"/>
</dbReference>
<dbReference type="Proteomes" id="UP001204772">
    <property type="component" value="Unassembled WGS sequence"/>
</dbReference>
<evidence type="ECO:0000256" key="1">
    <source>
        <dbReference type="ARBA" id="ARBA00023015"/>
    </source>
</evidence>
<dbReference type="Pfam" id="PF12833">
    <property type="entry name" value="HTH_18"/>
    <property type="match status" value="1"/>
</dbReference>
<comment type="caution">
    <text evidence="5">The sequence shown here is derived from an EMBL/GenBank/DDBJ whole genome shotgun (WGS) entry which is preliminary data.</text>
</comment>
<organism evidence="5 6">
    <name type="scientific">Runella salmonicolor</name>
    <dbReference type="NCBI Taxonomy" id="2950278"/>
    <lineage>
        <taxon>Bacteria</taxon>
        <taxon>Pseudomonadati</taxon>
        <taxon>Bacteroidota</taxon>
        <taxon>Cytophagia</taxon>
        <taxon>Cytophagales</taxon>
        <taxon>Spirosomataceae</taxon>
        <taxon>Runella</taxon>
    </lineage>
</organism>
<dbReference type="PANTHER" id="PTHR43280:SF28">
    <property type="entry name" value="HTH-TYPE TRANSCRIPTIONAL ACTIVATOR RHAS"/>
    <property type="match status" value="1"/>
</dbReference>
<evidence type="ECO:0000256" key="2">
    <source>
        <dbReference type="ARBA" id="ARBA00023125"/>
    </source>
</evidence>
<dbReference type="Gene3D" id="1.10.10.60">
    <property type="entry name" value="Homeodomain-like"/>
    <property type="match status" value="1"/>
</dbReference>
<dbReference type="RefSeq" id="WP_253527440.1">
    <property type="nucleotide sequence ID" value="NZ_JAMZEL010000003.1"/>
</dbReference>
<dbReference type="PROSITE" id="PS01124">
    <property type="entry name" value="HTH_ARAC_FAMILY_2"/>
    <property type="match status" value="1"/>
</dbReference>
<keyword evidence="1" id="KW-0805">Transcription regulation</keyword>
<evidence type="ECO:0000259" key="4">
    <source>
        <dbReference type="PROSITE" id="PS01124"/>
    </source>
</evidence>
<feature type="domain" description="HTH araC/xylS-type" evidence="4">
    <location>
        <begin position="99"/>
        <end position="178"/>
    </location>
</feature>
<dbReference type="SUPFAM" id="SSF46689">
    <property type="entry name" value="Homeodomain-like"/>
    <property type="match status" value="1"/>
</dbReference>
<evidence type="ECO:0000313" key="5">
    <source>
        <dbReference type="EMBL" id="MCP1382961.1"/>
    </source>
</evidence>
<evidence type="ECO:0000313" key="6">
    <source>
        <dbReference type="Proteomes" id="UP001204772"/>
    </source>
</evidence>
<dbReference type="EMBL" id="JAMZEL010000003">
    <property type="protein sequence ID" value="MCP1382961.1"/>
    <property type="molecule type" value="Genomic_DNA"/>
</dbReference>
<proteinExistence type="predicted"/>
<dbReference type="SMART" id="SM00342">
    <property type="entry name" value="HTH_ARAC"/>
    <property type="match status" value="1"/>
</dbReference>
<evidence type="ECO:0000256" key="3">
    <source>
        <dbReference type="ARBA" id="ARBA00023163"/>
    </source>
</evidence>
<gene>
    <name evidence="5" type="ORF">NCI00_11020</name>
</gene>
<accession>A0ABT1FMK0</accession>
<dbReference type="InterPro" id="IPR018060">
    <property type="entry name" value="HTH_AraC"/>
</dbReference>
<keyword evidence="3" id="KW-0804">Transcription</keyword>
<dbReference type="PROSITE" id="PS00041">
    <property type="entry name" value="HTH_ARAC_FAMILY_1"/>
    <property type="match status" value="1"/>
</dbReference>
<dbReference type="InterPro" id="IPR018062">
    <property type="entry name" value="HTH_AraC-typ_CS"/>
</dbReference>
<protein>
    <submittedName>
        <fullName evidence="5">AraC family transcriptional regulator</fullName>
    </submittedName>
</protein>
<dbReference type="PANTHER" id="PTHR43280">
    <property type="entry name" value="ARAC-FAMILY TRANSCRIPTIONAL REGULATOR"/>
    <property type="match status" value="1"/>
</dbReference>
<reference evidence="5 6" key="1">
    <citation type="submission" date="2022-06" db="EMBL/GenBank/DDBJ databases">
        <title>Runella sp. S5 genome sequencing.</title>
        <authorList>
            <person name="Park S."/>
        </authorList>
    </citation>
    <scope>NUCLEOTIDE SEQUENCE [LARGE SCALE GENOMIC DNA]</scope>
    <source>
        <strain evidence="5 6">S5</strain>
    </source>
</reference>
<keyword evidence="2" id="KW-0238">DNA-binding</keyword>
<name>A0ABT1FMK0_9BACT</name>
<keyword evidence="6" id="KW-1185">Reference proteome</keyword>
<sequence length="189" mass="21737">MPVLFHIKNMVCDRCKMVVQDSFKKVGAQVVSTELGEIQIADNLNPSELEALDILLKQHGFELLDDRQSRIVEKIKNAVIELIHNLQPEHFKGNFSYYLSEKLNRDYSGLSTLFSVHEGITIEQYIIRQKIERVKELLMYDEQSLSQIADELQYSSVAHLSNQFKKVTGLTPTQFKQSSAKNRLSLDHV</sequence>